<keyword evidence="5" id="KW-1185">Reference proteome</keyword>
<protein>
    <recommendedName>
        <fullName evidence="2">dTDP-4-dehydrorhamnose reductase</fullName>
        <ecNumber evidence="2">1.1.1.133</ecNumber>
    </recommendedName>
</protein>
<comment type="pathway">
    <text evidence="2">Carbohydrate biosynthesis; dTDP-L-rhamnose biosynthesis.</text>
</comment>
<dbReference type="Pfam" id="PF04321">
    <property type="entry name" value="RmlD_sub_bind"/>
    <property type="match status" value="1"/>
</dbReference>
<organism evidence="4 5">
    <name type="scientific">Desulfosporosinus fructosivorans</name>
    <dbReference type="NCBI Taxonomy" id="2018669"/>
    <lineage>
        <taxon>Bacteria</taxon>
        <taxon>Bacillati</taxon>
        <taxon>Bacillota</taxon>
        <taxon>Clostridia</taxon>
        <taxon>Eubacteriales</taxon>
        <taxon>Desulfitobacteriaceae</taxon>
        <taxon>Desulfosporosinus</taxon>
    </lineage>
</organism>
<dbReference type="PANTHER" id="PTHR10491:SF4">
    <property type="entry name" value="METHIONINE ADENOSYLTRANSFERASE 2 SUBUNIT BETA"/>
    <property type="match status" value="1"/>
</dbReference>
<comment type="similarity">
    <text evidence="1 2">Belongs to the dTDP-4-dehydrorhamnose reductase family.</text>
</comment>
<evidence type="ECO:0000256" key="2">
    <source>
        <dbReference type="RuleBase" id="RU364082"/>
    </source>
</evidence>
<dbReference type="InterPro" id="IPR036291">
    <property type="entry name" value="NAD(P)-bd_dom_sf"/>
</dbReference>
<dbReference type="RefSeq" id="WP_135552003.1">
    <property type="nucleotide sequence ID" value="NZ_SPQQ01000015.1"/>
</dbReference>
<evidence type="ECO:0000313" key="4">
    <source>
        <dbReference type="EMBL" id="TGE35396.1"/>
    </source>
</evidence>
<proteinExistence type="inferred from homology"/>
<dbReference type="PANTHER" id="PTHR10491">
    <property type="entry name" value="DTDP-4-DEHYDRORHAMNOSE REDUCTASE"/>
    <property type="match status" value="1"/>
</dbReference>
<dbReference type="Gene3D" id="3.40.50.720">
    <property type="entry name" value="NAD(P)-binding Rossmann-like Domain"/>
    <property type="match status" value="1"/>
</dbReference>
<sequence length="299" mass="33090">MKILVLGSTGMLGCALMTEARERKLTIIGAARSRTDLSLNVLNEEELAEQVYRLRPDVIINTVAISNLVNCERDPGLAYRVNTRPVSILAEISNQIGALFIQISTDHYYTGDAGKKHTTTSPVRLLNEYARTKYAAESFALTAQASLVVRTNIVGFRYMDGPPTFIEWVIKSLQNKSEVTLFEDFYTSSIGVSQFAKALFELIPLSPSGILNLAGREVASKKTFIETIAREFGYELENVKAGSVKQLKEAVRAESLGLDVAEAEALLGYELPTLLEVVQSLKNEYEEVKNRACDMMMSC</sequence>
<dbReference type="InterPro" id="IPR029903">
    <property type="entry name" value="RmlD-like-bd"/>
</dbReference>
<dbReference type="Proteomes" id="UP000298460">
    <property type="component" value="Unassembled WGS sequence"/>
</dbReference>
<dbReference type="OrthoDB" id="9803892at2"/>
<keyword evidence="2" id="KW-0560">Oxidoreductase</keyword>
<evidence type="ECO:0000259" key="3">
    <source>
        <dbReference type="Pfam" id="PF04321"/>
    </source>
</evidence>
<name>A0A4Z0R190_9FIRM</name>
<gene>
    <name evidence="4" type="ORF">E4K67_25755</name>
</gene>
<dbReference type="SUPFAM" id="SSF51735">
    <property type="entry name" value="NAD(P)-binding Rossmann-fold domains"/>
    <property type="match status" value="1"/>
</dbReference>
<comment type="function">
    <text evidence="2">Catalyzes the reduction of dTDP-6-deoxy-L-lyxo-4-hexulose to yield dTDP-L-rhamnose.</text>
</comment>
<accession>A0A4Z0R190</accession>
<dbReference type="CDD" id="cd05254">
    <property type="entry name" value="dTDP_HR_like_SDR_e"/>
    <property type="match status" value="1"/>
</dbReference>
<dbReference type="EMBL" id="SPQQ01000015">
    <property type="protein sequence ID" value="TGE35396.1"/>
    <property type="molecule type" value="Genomic_DNA"/>
</dbReference>
<dbReference type="EC" id="1.1.1.133" evidence="2"/>
<dbReference type="GO" id="GO:0008831">
    <property type="term" value="F:dTDP-4-dehydrorhamnose reductase activity"/>
    <property type="evidence" value="ECO:0007669"/>
    <property type="project" value="UniProtKB-EC"/>
</dbReference>
<evidence type="ECO:0000256" key="1">
    <source>
        <dbReference type="ARBA" id="ARBA00010944"/>
    </source>
</evidence>
<comment type="caution">
    <text evidence="4">The sequence shown here is derived from an EMBL/GenBank/DDBJ whole genome shotgun (WGS) entry which is preliminary data.</text>
</comment>
<dbReference type="AlphaFoldDB" id="A0A4Z0R190"/>
<evidence type="ECO:0000313" key="5">
    <source>
        <dbReference type="Proteomes" id="UP000298460"/>
    </source>
</evidence>
<reference evidence="4 5" key="1">
    <citation type="submission" date="2019-03" db="EMBL/GenBank/DDBJ databases">
        <title>Draft Genome Sequence of Desulfosporosinus fructosivorans Strain 63.6F, Isolated from Marine Sediment in the Baltic Sea.</title>
        <authorList>
            <person name="Hausmann B."/>
            <person name="Vandieken V."/>
            <person name="Pjevac P."/>
            <person name="Schreck K."/>
            <person name="Herbold C.W."/>
            <person name="Loy A."/>
        </authorList>
    </citation>
    <scope>NUCLEOTIDE SEQUENCE [LARGE SCALE GENOMIC DNA]</scope>
    <source>
        <strain evidence="4 5">63.6F</strain>
    </source>
</reference>
<keyword evidence="2" id="KW-0521">NADP</keyword>
<dbReference type="Gene3D" id="3.90.25.10">
    <property type="entry name" value="UDP-galactose 4-epimerase, domain 1"/>
    <property type="match status" value="1"/>
</dbReference>
<dbReference type="InterPro" id="IPR005913">
    <property type="entry name" value="dTDP_dehydrorham_reduct"/>
</dbReference>
<feature type="domain" description="RmlD-like substrate binding" evidence="3">
    <location>
        <begin position="1"/>
        <end position="284"/>
    </location>
</feature>